<proteinExistence type="predicted"/>
<feature type="region of interest" description="Disordered" evidence="1">
    <location>
        <begin position="49"/>
        <end position="106"/>
    </location>
</feature>
<evidence type="ECO:0000313" key="2">
    <source>
        <dbReference type="EMBL" id="MED6184635.1"/>
    </source>
</evidence>
<dbReference type="EMBL" id="JASCZI010181574">
    <property type="protein sequence ID" value="MED6184635.1"/>
    <property type="molecule type" value="Genomic_DNA"/>
</dbReference>
<accession>A0ABU6WFE1</accession>
<protein>
    <submittedName>
        <fullName evidence="2">Uncharacterized protein</fullName>
    </submittedName>
</protein>
<sequence length="171" mass="17829">MVNPSSKQLERSASNEEDATDKELASDVDGLRADVLAVAELEIILWGCQNSSRRKDPRGNALNGDPKTGNFLRGDGDGGKIPRGSGGDLSGESPAPSPNPQSFLPLAALSTEACRCKESAVQMGNGKSAGTGMGEKIPPGVWIGVEVGENIRGHGAGRHPPLRPMDSPFNN</sequence>
<name>A0ABU6WFE1_9FABA</name>
<reference evidence="2 3" key="1">
    <citation type="journal article" date="2023" name="Plants (Basel)">
        <title>Bridging the Gap: Combining Genomics and Transcriptomics Approaches to Understand Stylosanthes scabra, an Orphan Legume from the Brazilian Caatinga.</title>
        <authorList>
            <person name="Ferreira-Neto J.R.C."/>
            <person name="da Silva M.D."/>
            <person name="Binneck E."/>
            <person name="de Melo N.F."/>
            <person name="da Silva R.H."/>
            <person name="de Melo A.L.T.M."/>
            <person name="Pandolfi V."/>
            <person name="Bustamante F.O."/>
            <person name="Brasileiro-Vidal A.C."/>
            <person name="Benko-Iseppon A.M."/>
        </authorList>
    </citation>
    <scope>NUCLEOTIDE SEQUENCE [LARGE SCALE GENOMIC DNA]</scope>
    <source>
        <tissue evidence="2">Leaves</tissue>
    </source>
</reference>
<organism evidence="2 3">
    <name type="scientific">Stylosanthes scabra</name>
    <dbReference type="NCBI Taxonomy" id="79078"/>
    <lineage>
        <taxon>Eukaryota</taxon>
        <taxon>Viridiplantae</taxon>
        <taxon>Streptophyta</taxon>
        <taxon>Embryophyta</taxon>
        <taxon>Tracheophyta</taxon>
        <taxon>Spermatophyta</taxon>
        <taxon>Magnoliopsida</taxon>
        <taxon>eudicotyledons</taxon>
        <taxon>Gunneridae</taxon>
        <taxon>Pentapetalae</taxon>
        <taxon>rosids</taxon>
        <taxon>fabids</taxon>
        <taxon>Fabales</taxon>
        <taxon>Fabaceae</taxon>
        <taxon>Papilionoideae</taxon>
        <taxon>50 kb inversion clade</taxon>
        <taxon>dalbergioids sensu lato</taxon>
        <taxon>Dalbergieae</taxon>
        <taxon>Pterocarpus clade</taxon>
        <taxon>Stylosanthes</taxon>
    </lineage>
</organism>
<comment type="caution">
    <text evidence="2">The sequence shown here is derived from an EMBL/GenBank/DDBJ whole genome shotgun (WGS) entry which is preliminary data.</text>
</comment>
<keyword evidence="3" id="KW-1185">Reference proteome</keyword>
<dbReference type="Proteomes" id="UP001341840">
    <property type="component" value="Unassembled WGS sequence"/>
</dbReference>
<feature type="region of interest" description="Disordered" evidence="1">
    <location>
        <begin position="1"/>
        <end position="29"/>
    </location>
</feature>
<evidence type="ECO:0000313" key="3">
    <source>
        <dbReference type="Proteomes" id="UP001341840"/>
    </source>
</evidence>
<evidence type="ECO:0000256" key="1">
    <source>
        <dbReference type="SAM" id="MobiDB-lite"/>
    </source>
</evidence>
<feature type="region of interest" description="Disordered" evidence="1">
    <location>
        <begin position="152"/>
        <end position="171"/>
    </location>
</feature>
<gene>
    <name evidence="2" type="ORF">PIB30_049388</name>
</gene>